<dbReference type="Pfam" id="PF12833">
    <property type="entry name" value="HTH_18"/>
    <property type="match status" value="1"/>
</dbReference>
<keyword evidence="2" id="KW-0238">DNA-binding</keyword>
<keyword evidence="1" id="KW-0805">Transcription regulation</keyword>
<evidence type="ECO:0000256" key="4">
    <source>
        <dbReference type="ARBA" id="ARBA00023163"/>
    </source>
</evidence>
<dbReference type="EMBL" id="JAGRPV010000001">
    <property type="protein sequence ID" value="MDI4644968.1"/>
    <property type="molecule type" value="Genomic_DNA"/>
</dbReference>
<evidence type="ECO:0000256" key="1">
    <source>
        <dbReference type="ARBA" id="ARBA00023015"/>
    </source>
</evidence>
<name>A0ABT6TDS4_9BACL</name>
<evidence type="ECO:0000313" key="6">
    <source>
        <dbReference type="EMBL" id="MDI4644968.1"/>
    </source>
</evidence>
<evidence type="ECO:0000256" key="2">
    <source>
        <dbReference type="ARBA" id="ARBA00023125"/>
    </source>
</evidence>
<evidence type="ECO:0000256" key="3">
    <source>
        <dbReference type="ARBA" id="ARBA00023159"/>
    </source>
</evidence>
<dbReference type="PRINTS" id="PR00032">
    <property type="entry name" value="HTHARAC"/>
</dbReference>
<sequence length="274" mass="30942">MLDLLSCGYHHVHPDGITIDRPKGAGNYAFVFFKSRAEVIVRGRSMSVEPGTHIVFGPNTPHLYRELERPFANDWFHCVGEEMGELIAELEYPLDEPVKAVDALQISRGVIELRRVQSNGGRLAGRILDLELRGFMMKLANATQAAPLPEKVSGYYGAFVDLRSSLFNAPHERTSVEELASRVNLSKSYFQHSYKQFFGVPVMTDMIAARLEYAKYLLKNSRLSVAEVASLCGYDNDTHFMRQFKKYVRVTPKRYRDAGEAAEIGQRAESYSPP</sequence>
<dbReference type="InterPro" id="IPR050204">
    <property type="entry name" value="AraC_XylS_family_regulators"/>
</dbReference>
<feature type="domain" description="HTH araC/xylS-type" evidence="5">
    <location>
        <begin position="160"/>
        <end position="258"/>
    </location>
</feature>
<dbReference type="PANTHER" id="PTHR46796">
    <property type="entry name" value="HTH-TYPE TRANSCRIPTIONAL ACTIVATOR RHAS-RELATED"/>
    <property type="match status" value="1"/>
</dbReference>
<proteinExistence type="predicted"/>
<dbReference type="PROSITE" id="PS01124">
    <property type="entry name" value="HTH_ARAC_FAMILY_2"/>
    <property type="match status" value="1"/>
</dbReference>
<evidence type="ECO:0000259" key="5">
    <source>
        <dbReference type="PROSITE" id="PS01124"/>
    </source>
</evidence>
<keyword evidence="7" id="KW-1185">Reference proteome</keyword>
<dbReference type="PROSITE" id="PS00041">
    <property type="entry name" value="HTH_ARAC_FAMILY_1"/>
    <property type="match status" value="1"/>
</dbReference>
<evidence type="ECO:0000313" key="7">
    <source>
        <dbReference type="Proteomes" id="UP001161691"/>
    </source>
</evidence>
<dbReference type="SUPFAM" id="SSF46689">
    <property type="entry name" value="Homeodomain-like"/>
    <property type="match status" value="2"/>
</dbReference>
<comment type="caution">
    <text evidence="6">The sequence shown here is derived from an EMBL/GenBank/DDBJ whole genome shotgun (WGS) entry which is preliminary data.</text>
</comment>
<dbReference type="InterPro" id="IPR018060">
    <property type="entry name" value="HTH_AraC"/>
</dbReference>
<keyword evidence="3" id="KW-0010">Activator</keyword>
<dbReference type="InterPro" id="IPR037923">
    <property type="entry name" value="HTH-like"/>
</dbReference>
<reference evidence="6" key="1">
    <citation type="submission" date="2023-04" db="EMBL/GenBank/DDBJ databases">
        <title>Comparative genomic analysis of Cohnella hashimotonis sp. nov., isolated from the International Space Station.</title>
        <authorList>
            <person name="Venkateswaran K."/>
            <person name="Simpson A."/>
        </authorList>
    </citation>
    <scope>NUCLEOTIDE SEQUENCE</scope>
    <source>
        <strain evidence="6">F6_2S_P_1</strain>
    </source>
</reference>
<dbReference type="SMART" id="SM00342">
    <property type="entry name" value="HTH_ARAC"/>
    <property type="match status" value="1"/>
</dbReference>
<dbReference type="Gene3D" id="1.10.10.60">
    <property type="entry name" value="Homeodomain-like"/>
    <property type="match status" value="2"/>
</dbReference>
<protein>
    <submittedName>
        <fullName evidence="6">AraC family transcriptional regulator</fullName>
    </submittedName>
</protein>
<dbReference type="RefSeq" id="WP_282907934.1">
    <property type="nucleotide sequence ID" value="NZ_JAGRPV010000001.1"/>
</dbReference>
<accession>A0ABT6TDS4</accession>
<keyword evidence="4" id="KW-0804">Transcription</keyword>
<dbReference type="InterPro" id="IPR020449">
    <property type="entry name" value="Tscrpt_reg_AraC-type_HTH"/>
</dbReference>
<dbReference type="SUPFAM" id="SSF51215">
    <property type="entry name" value="Regulatory protein AraC"/>
    <property type="match status" value="1"/>
</dbReference>
<gene>
    <name evidence="6" type="ORF">KB449_08355</name>
</gene>
<dbReference type="Proteomes" id="UP001161691">
    <property type="component" value="Unassembled WGS sequence"/>
</dbReference>
<dbReference type="InterPro" id="IPR018062">
    <property type="entry name" value="HTH_AraC-typ_CS"/>
</dbReference>
<dbReference type="InterPro" id="IPR009057">
    <property type="entry name" value="Homeodomain-like_sf"/>
</dbReference>
<organism evidence="6 7">
    <name type="scientific">Cohnella hashimotonis</name>
    <dbReference type="NCBI Taxonomy" id="2826895"/>
    <lineage>
        <taxon>Bacteria</taxon>
        <taxon>Bacillati</taxon>
        <taxon>Bacillota</taxon>
        <taxon>Bacilli</taxon>
        <taxon>Bacillales</taxon>
        <taxon>Paenibacillaceae</taxon>
        <taxon>Cohnella</taxon>
    </lineage>
</organism>